<feature type="domain" description="(S)-ureidoglycine aminohydrolase cupin" evidence="1">
    <location>
        <begin position="39"/>
        <end position="110"/>
    </location>
</feature>
<reference evidence="2 3" key="1">
    <citation type="submission" date="2013-09" db="EMBL/GenBank/DDBJ databases">
        <title>Genome sequencing of Arenimonas oryziterrae.</title>
        <authorList>
            <person name="Chen F."/>
            <person name="Wang G."/>
        </authorList>
    </citation>
    <scope>NUCLEOTIDE SEQUENCE [LARGE SCALE GENOMIC DNA]</scope>
    <source>
        <strain evidence="2 3">YC6267</strain>
    </source>
</reference>
<dbReference type="RefSeq" id="WP_022968067.1">
    <property type="nucleotide sequence ID" value="NZ_ATVD01000001.1"/>
</dbReference>
<gene>
    <name evidence="2" type="ORF">N789_05695</name>
</gene>
<dbReference type="OrthoDB" id="9799053at2"/>
<dbReference type="Proteomes" id="UP000029385">
    <property type="component" value="Unassembled WGS sequence"/>
</dbReference>
<name>A0A091AQF2_9GAMM</name>
<accession>A0A091AQF2</accession>
<dbReference type="AlphaFoldDB" id="A0A091AQF2"/>
<dbReference type="EMBL" id="AVCI01000045">
    <property type="protein sequence ID" value="KFN41367.1"/>
    <property type="molecule type" value="Genomic_DNA"/>
</dbReference>
<organism evidence="2 3">
    <name type="scientific">Arenimonas oryziterrae DSM 21050 = YC6267</name>
    <dbReference type="NCBI Taxonomy" id="1121015"/>
    <lineage>
        <taxon>Bacteria</taxon>
        <taxon>Pseudomonadati</taxon>
        <taxon>Pseudomonadota</taxon>
        <taxon>Gammaproteobacteria</taxon>
        <taxon>Lysobacterales</taxon>
        <taxon>Lysobacteraceae</taxon>
        <taxon>Arenimonas</taxon>
    </lineage>
</organism>
<dbReference type="SUPFAM" id="SSF51182">
    <property type="entry name" value="RmlC-like cupins"/>
    <property type="match status" value="1"/>
</dbReference>
<dbReference type="Gene3D" id="2.60.120.10">
    <property type="entry name" value="Jelly Rolls"/>
    <property type="match status" value="1"/>
</dbReference>
<proteinExistence type="predicted"/>
<evidence type="ECO:0000259" key="1">
    <source>
        <dbReference type="Pfam" id="PF05899"/>
    </source>
</evidence>
<dbReference type="PATRIC" id="fig|1121015.4.peg.2804"/>
<dbReference type="InterPro" id="IPR008579">
    <property type="entry name" value="UGlyAH_Cupin_dom"/>
</dbReference>
<evidence type="ECO:0000313" key="3">
    <source>
        <dbReference type="Proteomes" id="UP000029385"/>
    </source>
</evidence>
<dbReference type="PANTHER" id="PTHR40943">
    <property type="entry name" value="CYTOPLASMIC PROTEIN-RELATED"/>
    <property type="match status" value="1"/>
</dbReference>
<protein>
    <recommendedName>
        <fullName evidence="1">(S)-ureidoglycine aminohydrolase cupin domain-containing protein</fullName>
    </recommendedName>
</protein>
<dbReference type="InterPro" id="IPR014710">
    <property type="entry name" value="RmlC-like_jellyroll"/>
</dbReference>
<dbReference type="PANTHER" id="PTHR40943:SF2">
    <property type="entry name" value="(S)-UREIDOGLYCINE AMINOHYDROLASE CUPIN DOMAIN-CONTAINING PROTEIN"/>
    <property type="match status" value="1"/>
</dbReference>
<dbReference type="Pfam" id="PF05899">
    <property type="entry name" value="Cupin_3"/>
    <property type="match status" value="1"/>
</dbReference>
<sequence>MPLIAIAHHTPADEPLALAPGRLIDGDPRQALANLYSDDSGQFHCGVWQAEPGSWRVRYSEHEFCHILEGRIRIIEDGGEERLVGANDSFVVPAGFSGVWQVLEKARKIYVIFERPSATQDSVASAPPA</sequence>
<keyword evidence="3" id="KW-1185">Reference proteome</keyword>
<dbReference type="eggNOG" id="COG3450">
    <property type="taxonomic scope" value="Bacteria"/>
</dbReference>
<comment type="caution">
    <text evidence="2">The sequence shown here is derived from an EMBL/GenBank/DDBJ whole genome shotgun (WGS) entry which is preliminary data.</text>
</comment>
<dbReference type="InterPro" id="IPR011051">
    <property type="entry name" value="RmlC_Cupin_sf"/>
</dbReference>
<dbReference type="STRING" id="1121015.GCA_000420545_00407"/>
<evidence type="ECO:0000313" key="2">
    <source>
        <dbReference type="EMBL" id="KFN41367.1"/>
    </source>
</evidence>
<dbReference type="CDD" id="cd02227">
    <property type="entry name" value="cupin_TM1112-like"/>
    <property type="match status" value="1"/>
</dbReference>